<dbReference type="RefSeq" id="WP_132324135.1">
    <property type="nucleotide sequence ID" value="NZ_FWZT01000025.1"/>
</dbReference>
<keyword evidence="8" id="KW-0575">Peroxidase</keyword>
<organism evidence="8 9">
    <name type="scientific">Pseudobacteriovorax antillogorgiicola</name>
    <dbReference type="NCBI Taxonomy" id="1513793"/>
    <lineage>
        <taxon>Bacteria</taxon>
        <taxon>Pseudomonadati</taxon>
        <taxon>Bdellovibrionota</taxon>
        <taxon>Oligoflexia</taxon>
        <taxon>Oligoflexales</taxon>
        <taxon>Pseudobacteriovoracaceae</taxon>
        <taxon>Pseudobacteriovorax</taxon>
    </lineage>
</organism>
<evidence type="ECO:0000256" key="2">
    <source>
        <dbReference type="ARBA" id="ARBA00022617"/>
    </source>
</evidence>
<dbReference type="STRING" id="1513793.SAMN06296036_12593"/>
<proteinExistence type="predicted"/>
<dbReference type="InterPro" id="IPR004852">
    <property type="entry name" value="Di-haem_cyt_c_peroxidsae"/>
</dbReference>
<name>A0A1Y6CK60_9BACT</name>
<dbReference type="SUPFAM" id="SSF46626">
    <property type="entry name" value="Cytochrome c"/>
    <property type="match status" value="2"/>
</dbReference>
<dbReference type="Gene3D" id="1.10.760.10">
    <property type="entry name" value="Cytochrome c-like domain"/>
    <property type="match status" value="2"/>
</dbReference>
<protein>
    <submittedName>
        <fullName evidence="8">Cytochrome c peroxidase</fullName>
    </submittedName>
</protein>
<dbReference type="OrthoDB" id="9805202at2"/>
<dbReference type="GO" id="GO:0030313">
    <property type="term" value="C:cell envelope"/>
    <property type="evidence" value="ECO:0007669"/>
    <property type="project" value="UniProtKB-SubCell"/>
</dbReference>
<dbReference type="PROSITE" id="PS51007">
    <property type="entry name" value="CYTC"/>
    <property type="match status" value="1"/>
</dbReference>
<gene>
    <name evidence="8" type="ORF">SAMN06296036_12593</name>
</gene>
<dbReference type="InterPro" id="IPR051395">
    <property type="entry name" value="Cytochrome_c_Peroxidase/MauG"/>
</dbReference>
<keyword evidence="9" id="KW-1185">Reference proteome</keyword>
<sequence>MVKVIVSIALSAILIYTGRHLWMERNAEFPFESKDYILKEPTFEPLQLQQGLLGFELFRDQRLSKNGQVACISCHKEEFSFGDNQPQSMGLARTALNSPPLINLYNQRWFFWDGRADSLAAQALQPIEHPEEHGIDRRQVVHTLYQYYRRPYEHAFQTSFPQSLIPLLSGDAEKLDSFKLSDIQKQDVDEVFSNFGRALEQYQRGIVAMNSPFDKFMRSYQQTQEPMFTATFGPQEWRGFQLFLSKTKCNQCHSGALFTDQDFHFTSLALSKIPGRDEGLKQLLNNPFKCLDKPSNCLDEPLTQEQAGPFRVKTPTLRNLTSTAPYFHDGSAKTIREILYLYNRPEPETHADERMVNLYLTVGEIEDLEAFLFSLSSPVRDIIAEKRKELAMRASN</sequence>
<dbReference type="EMBL" id="FWZT01000025">
    <property type="protein sequence ID" value="SMF70114.1"/>
    <property type="molecule type" value="Genomic_DNA"/>
</dbReference>
<evidence type="ECO:0000256" key="5">
    <source>
        <dbReference type="ARBA" id="ARBA00023004"/>
    </source>
</evidence>
<feature type="domain" description="Cytochrome c" evidence="7">
    <location>
        <begin position="234"/>
        <end position="376"/>
    </location>
</feature>
<dbReference type="Proteomes" id="UP000192907">
    <property type="component" value="Unassembled WGS sequence"/>
</dbReference>
<dbReference type="GO" id="GO:0004130">
    <property type="term" value="F:cytochrome-c peroxidase activity"/>
    <property type="evidence" value="ECO:0007669"/>
    <property type="project" value="TreeGrafter"/>
</dbReference>
<accession>A0A1Y6CK60</accession>
<evidence type="ECO:0000313" key="9">
    <source>
        <dbReference type="Proteomes" id="UP000192907"/>
    </source>
</evidence>
<dbReference type="InterPro" id="IPR009056">
    <property type="entry name" value="Cyt_c-like_dom"/>
</dbReference>
<evidence type="ECO:0000256" key="1">
    <source>
        <dbReference type="ARBA" id="ARBA00004196"/>
    </source>
</evidence>
<keyword evidence="4" id="KW-0560">Oxidoreductase</keyword>
<evidence type="ECO:0000256" key="4">
    <source>
        <dbReference type="ARBA" id="ARBA00023002"/>
    </source>
</evidence>
<dbReference type="GO" id="GO:0046872">
    <property type="term" value="F:metal ion binding"/>
    <property type="evidence" value="ECO:0007669"/>
    <property type="project" value="UniProtKB-KW"/>
</dbReference>
<dbReference type="PANTHER" id="PTHR30600">
    <property type="entry name" value="CYTOCHROME C PEROXIDASE-RELATED"/>
    <property type="match status" value="1"/>
</dbReference>
<comment type="subcellular location">
    <subcellularLocation>
        <location evidence="1">Cell envelope</location>
    </subcellularLocation>
</comment>
<dbReference type="AlphaFoldDB" id="A0A1Y6CK60"/>
<evidence type="ECO:0000256" key="6">
    <source>
        <dbReference type="PROSITE-ProRule" id="PRU00433"/>
    </source>
</evidence>
<dbReference type="InterPro" id="IPR036909">
    <property type="entry name" value="Cyt_c-like_dom_sf"/>
</dbReference>
<keyword evidence="3 6" id="KW-0479">Metal-binding</keyword>
<evidence type="ECO:0000313" key="8">
    <source>
        <dbReference type="EMBL" id="SMF70114.1"/>
    </source>
</evidence>
<dbReference type="GO" id="GO:0009055">
    <property type="term" value="F:electron transfer activity"/>
    <property type="evidence" value="ECO:0007669"/>
    <property type="project" value="InterPro"/>
</dbReference>
<evidence type="ECO:0000259" key="7">
    <source>
        <dbReference type="PROSITE" id="PS51007"/>
    </source>
</evidence>
<reference evidence="9" key="1">
    <citation type="submission" date="2017-04" db="EMBL/GenBank/DDBJ databases">
        <authorList>
            <person name="Varghese N."/>
            <person name="Submissions S."/>
        </authorList>
    </citation>
    <scope>NUCLEOTIDE SEQUENCE [LARGE SCALE GENOMIC DNA]</scope>
    <source>
        <strain evidence="9">RKEM611</strain>
    </source>
</reference>
<dbReference type="GO" id="GO:0020037">
    <property type="term" value="F:heme binding"/>
    <property type="evidence" value="ECO:0007669"/>
    <property type="project" value="InterPro"/>
</dbReference>
<keyword evidence="2 6" id="KW-0349">Heme</keyword>
<dbReference type="Pfam" id="PF03150">
    <property type="entry name" value="CCP_MauG"/>
    <property type="match status" value="1"/>
</dbReference>
<evidence type="ECO:0000256" key="3">
    <source>
        <dbReference type="ARBA" id="ARBA00022723"/>
    </source>
</evidence>
<keyword evidence="5 6" id="KW-0408">Iron</keyword>